<feature type="chain" id="PRO_5047459249" evidence="5">
    <location>
        <begin position="24"/>
        <end position="901"/>
    </location>
</feature>
<dbReference type="PRINTS" id="PR01021">
    <property type="entry name" value="OMPADOMAIN"/>
</dbReference>
<dbReference type="InterPro" id="IPR036737">
    <property type="entry name" value="OmpA-like_sf"/>
</dbReference>
<dbReference type="PANTHER" id="PTHR30329:SF21">
    <property type="entry name" value="LIPOPROTEIN YIAD-RELATED"/>
    <property type="match status" value="1"/>
</dbReference>
<keyword evidence="2 4" id="KW-0472">Membrane</keyword>
<evidence type="ECO:0000256" key="2">
    <source>
        <dbReference type="ARBA" id="ARBA00023136"/>
    </source>
</evidence>
<evidence type="ECO:0000313" key="9">
    <source>
        <dbReference type="Proteomes" id="UP001589654"/>
    </source>
</evidence>
<feature type="domain" description="SPOR" evidence="7">
    <location>
        <begin position="823"/>
        <end position="901"/>
    </location>
</feature>
<evidence type="ECO:0000259" key="6">
    <source>
        <dbReference type="PROSITE" id="PS51123"/>
    </source>
</evidence>
<dbReference type="Pfam" id="PF00691">
    <property type="entry name" value="OmpA"/>
    <property type="match status" value="2"/>
</dbReference>
<dbReference type="InterPro" id="IPR011659">
    <property type="entry name" value="WD40"/>
</dbReference>
<comment type="caution">
    <text evidence="8">The sequence shown here is derived from an EMBL/GenBank/DDBJ whole genome shotgun (WGS) entry which is preliminary data.</text>
</comment>
<dbReference type="InterPro" id="IPR036680">
    <property type="entry name" value="SPOR-like_sf"/>
</dbReference>
<dbReference type="SUPFAM" id="SSF103088">
    <property type="entry name" value="OmpA-like"/>
    <property type="match status" value="2"/>
</dbReference>
<evidence type="ECO:0000259" key="7">
    <source>
        <dbReference type="PROSITE" id="PS51724"/>
    </source>
</evidence>
<dbReference type="PANTHER" id="PTHR30329">
    <property type="entry name" value="STATOR ELEMENT OF FLAGELLAR MOTOR COMPLEX"/>
    <property type="match status" value="1"/>
</dbReference>
<dbReference type="Gene3D" id="3.30.70.1070">
    <property type="entry name" value="Sporulation related repeat"/>
    <property type="match status" value="1"/>
</dbReference>
<protein>
    <submittedName>
        <fullName evidence="8">OmpA family protein</fullName>
    </submittedName>
</protein>
<dbReference type="InterPro" id="IPR007730">
    <property type="entry name" value="SPOR-like_dom"/>
</dbReference>
<evidence type="ECO:0000256" key="5">
    <source>
        <dbReference type="SAM" id="SignalP"/>
    </source>
</evidence>
<dbReference type="InterPro" id="IPR006665">
    <property type="entry name" value="OmpA-like"/>
</dbReference>
<gene>
    <name evidence="8" type="ORF">ACFFUR_06765</name>
</gene>
<dbReference type="InterPro" id="IPR006690">
    <property type="entry name" value="OMPA-like_CS"/>
</dbReference>
<feature type="domain" description="OmpA-like" evidence="6">
    <location>
        <begin position="536"/>
        <end position="658"/>
    </location>
</feature>
<dbReference type="Proteomes" id="UP001589654">
    <property type="component" value="Unassembled WGS sequence"/>
</dbReference>
<feature type="signal peptide" evidence="5">
    <location>
        <begin position="1"/>
        <end position="23"/>
    </location>
</feature>
<evidence type="ECO:0000256" key="4">
    <source>
        <dbReference type="PROSITE-ProRule" id="PRU00473"/>
    </source>
</evidence>
<accession>A0ABV5J6A9</accession>
<sequence>MKRIFTFLIFMALFTAISSDLMAQNALLRYADKQFELFHYQEASEVYAKAFNRKHTYRAAKGAAKSFQKINDYEKAYEWWKTTLAFESSTTQDYAKFIASANQLGKIEEVKEALDTLSARDERFDQINIDSLMGWYENPKLVEAIPVDSVNSAATDFGGAEDKKGNFYFASDRGETSDSGKPLIRFDVANKIEEDEYAWTGRDFLTVYKVSEEGQVSTLKSPVPDTYHFSDPYFMENEDVVFYTITRELDKKAKKKLRKSDKVNPEMDYGQGQDDFADYHSEIFYSKINDSGEFEGFNSLPFNSLLNYSVINPFLDEKNKVMYFASDMPGGFGGYDLYKVSYDEDFTFGEPENLGDQINSKGNERDPFLAGDVLYFSSDGHFGLGGLDIFMAQLEGGNFSDIQNMGVPYNSSQDDFAMMLGRDGKEYLSSNRLGGSGLDDIYLMKDMYRRFMARVLNCDGELITDGYVAELREMDKMEKISLEKGSQGEVLANVSPSSDFELKISKKGYFPIIDNSISTKGIEADKLEREYTLAPIPYRTTVYADLIYYDLDKDAIREDAKPALNKLADLMKDHSFLDLMVRSHTDSRASVEYNDGLSSRRANAVASYLDSQGVAHSRVKKESFGEEKLTNDCGDGVPCPEREHQLNRRSELVLMAFPDENKQYEMPEELKGLDFCNISNLGVPVDVPLIHFDFDRYFLRTEDKKELERLAIMLSERPEATLSIEGHTDIRGSEEYNEALSEERAKVVRDFLIKRGIDESRIKYSWHGKSLPIHECESSCTEKEHQLNRRTEVKLILGQASESKPLKGSMTSIGKKKTSEELKSEEEVAFFISGVFSSEDNAASRVSQLKSKGFADAGFYFDQEKSLYYCYISKSTDRELAKKILANLKTKVSEDIWILEM</sequence>
<dbReference type="InterPro" id="IPR050330">
    <property type="entry name" value="Bact_OuterMem_StrucFunc"/>
</dbReference>
<organism evidence="8 9">
    <name type="scientific">Echinicola jeungdonensis</name>
    <dbReference type="NCBI Taxonomy" id="709343"/>
    <lineage>
        <taxon>Bacteria</taxon>
        <taxon>Pseudomonadati</taxon>
        <taxon>Bacteroidota</taxon>
        <taxon>Cytophagia</taxon>
        <taxon>Cytophagales</taxon>
        <taxon>Cyclobacteriaceae</taxon>
        <taxon>Echinicola</taxon>
    </lineage>
</organism>
<feature type="domain" description="OmpA-like" evidence="6">
    <location>
        <begin position="679"/>
        <end position="799"/>
    </location>
</feature>
<keyword evidence="9" id="KW-1185">Reference proteome</keyword>
<dbReference type="InterPro" id="IPR006664">
    <property type="entry name" value="OMP_bac"/>
</dbReference>
<dbReference type="RefSeq" id="WP_290247720.1">
    <property type="nucleotide sequence ID" value="NZ_JAUFQT010000001.1"/>
</dbReference>
<dbReference type="Gene3D" id="3.30.1330.60">
    <property type="entry name" value="OmpA-like domain"/>
    <property type="match status" value="2"/>
</dbReference>
<evidence type="ECO:0000313" key="8">
    <source>
        <dbReference type="EMBL" id="MFB9211499.1"/>
    </source>
</evidence>
<comment type="subcellular location">
    <subcellularLocation>
        <location evidence="1">Cell outer membrane</location>
    </subcellularLocation>
</comment>
<keyword evidence="3" id="KW-0998">Cell outer membrane</keyword>
<evidence type="ECO:0000256" key="3">
    <source>
        <dbReference type="ARBA" id="ARBA00023237"/>
    </source>
</evidence>
<dbReference type="PROSITE" id="PS51724">
    <property type="entry name" value="SPOR"/>
    <property type="match status" value="1"/>
</dbReference>
<name>A0ABV5J6A9_9BACT</name>
<dbReference type="CDD" id="cd07185">
    <property type="entry name" value="OmpA_C-like"/>
    <property type="match status" value="2"/>
</dbReference>
<reference evidence="8 9" key="1">
    <citation type="submission" date="2024-09" db="EMBL/GenBank/DDBJ databases">
        <authorList>
            <person name="Sun Q."/>
            <person name="Mori K."/>
        </authorList>
    </citation>
    <scope>NUCLEOTIDE SEQUENCE [LARGE SCALE GENOMIC DNA]</scope>
    <source>
        <strain evidence="8 9">CECT 7682</strain>
    </source>
</reference>
<dbReference type="PROSITE" id="PS51123">
    <property type="entry name" value="OMPA_2"/>
    <property type="match status" value="2"/>
</dbReference>
<dbReference type="SUPFAM" id="SSF82171">
    <property type="entry name" value="DPP6 N-terminal domain-like"/>
    <property type="match status" value="1"/>
</dbReference>
<dbReference type="Pfam" id="PF05036">
    <property type="entry name" value="SPOR"/>
    <property type="match status" value="1"/>
</dbReference>
<dbReference type="PROSITE" id="PS01068">
    <property type="entry name" value="OMPA_1"/>
    <property type="match status" value="1"/>
</dbReference>
<dbReference type="EMBL" id="JBHMEW010000049">
    <property type="protein sequence ID" value="MFB9211499.1"/>
    <property type="molecule type" value="Genomic_DNA"/>
</dbReference>
<keyword evidence="5" id="KW-0732">Signal</keyword>
<proteinExistence type="predicted"/>
<dbReference type="Pfam" id="PF07676">
    <property type="entry name" value="PD40"/>
    <property type="match status" value="1"/>
</dbReference>
<evidence type="ECO:0000256" key="1">
    <source>
        <dbReference type="ARBA" id="ARBA00004442"/>
    </source>
</evidence>